<accession>A0A974DB09</accession>
<gene>
    <name evidence="1" type="ORF">XELAEV_18017350mg</name>
</gene>
<dbReference type="AlphaFoldDB" id="A0A974DB09"/>
<dbReference type="Proteomes" id="UP000694892">
    <property type="component" value="Chromosome 3L"/>
</dbReference>
<proteinExistence type="predicted"/>
<reference evidence="2" key="1">
    <citation type="journal article" date="2016" name="Nature">
        <title>Genome evolution in the allotetraploid frog Xenopus laevis.</title>
        <authorList>
            <person name="Session A.M."/>
            <person name="Uno Y."/>
            <person name="Kwon T."/>
            <person name="Chapman J.A."/>
            <person name="Toyoda A."/>
            <person name="Takahashi S."/>
            <person name="Fukui A."/>
            <person name="Hikosaka A."/>
            <person name="Suzuki A."/>
            <person name="Kondo M."/>
            <person name="van Heeringen S.J."/>
            <person name="Quigley I."/>
            <person name="Heinz S."/>
            <person name="Ogino H."/>
            <person name="Ochi H."/>
            <person name="Hellsten U."/>
            <person name="Lyons J.B."/>
            <person name="Simakov O."/>
            <person name="Putnam N."/>
            <person name="Stites J."/>
            <person name="Kuroki Y."/>
            <person name="Tanaka T."/>
            <person name="Michiue T."/>
            <person name="Watanabe M."/>
            <person name="Bogdanovic O."/>
            <person name="Lister R."/>
            <person name="Georgiou G."/>
            <person name="Paranjpe S.S."/>
            <person name="van Kruijsbergen I."/>
            <person name="Shu S."/>
            <person name="Carlson J."/>
            <person name="Kinoshita T."/>
            <person name="Ohta Y."/>
            <person name="Mawaribuchi S."/>
            <person name="Jenkins J."/>
            <person name="Grimwood J."/>
            <person name="Schmutz J."/>
            <person name="Mitros T."/>
            <person name="Mozaffari S.V."/>
            <person name="Suzuki Y."/>
            <person name="Haramoto Y."/>
            <person name="Yamamoto T.S."/>
            <person name="Takagi C."/>
            <person name="Heald R."/>
            <person name="Miller K."/>
            <person name="Haudenschild C."/>
            <person name="Kitzman J."/>
            <person name="Nakayama T."/>
            <person name="Izutsu Y."/>
            <person name="Robert J."/>
            <person name="Fortriede J."/>
            <person name="Burns K."/>
            <person name="Lotay V."/>
            <person name="Karimi K."/>
            <person name="Yasuoka Y."/>
            <person name="Dichmann D.S."/>
            <person name="Flajnik M.F."/>
            <person name="Houston D.W."/>
            <person name="Shendure J."/>
            <person name="DuPasquier L."/>
            <person name="Vize P.D."/>
            <person name="Zorn A.M."/>
            <person name="Ito M."/>
            <person name="Marcotte E.M."/>
            <person name="Wallingford J.B."/>
            <person name="Ito Y."/>
            <person name="Asashima M."/>
            <person name="Ueno N."/>
            <person name="Matsuda Y."/>
            <person name="Veenstra G.J."/>
            <person name="Fujiyama A."/>
            <person name="Harland R.M."/>
            <person name="Taira M."/>
            <person name="Rokhsar D.S."/>
        </authorList>
    </citation>
    <scope>NUCLEOTIDE SEQUENCE [LARGE SCALE GENOMIC DNA]</scope>
    <source>
        <strain evidence="2">J</strain>
    </source>
</reference>
<dbReference type="EMBL" id="CM004470">
    <property type="protein sequence ID" value="OCT88719.1"/>
    <property type="molecule type" value="Genomic_DNA"/>
</dbReference>
<organism evidence="1 2">
    <name type="scientific">Xenopus laevis</name>
    <name type="common">African clawed frog</name>
    <dbReference type="NCBI Taxonomy" id="8355"/>
    <lineage>
        <taxon>Eukaryota</taxon>
        <taxon>Metazoa</taxon>
        <taxon>Chordata</taxon>
        <taxon>Craniata</taxon>
        <taxon>Vertebrata</taxon>
        <taxon>Euteleostomi</taxon>
        <taxon>Amphibia</taxon>
        <taxon>Batrachia</taxon>
        <taxon>Anura</taxon>
        <taxon>Pipoidea</taxon>
        <taxon>Pipidae</taxon>
        <taxon>Xenopodinae</taxon>
        <taxon>Xenopus</taxon>
        <taxon>Xenopus</taxon>
    </lineage>
</organism>
<protein>
    <submittedName>
        <fullName evidence="1">Uncharacterized protein</fullName>
    </submittedName>
</protein>
<evidence type="ECO:0000313" key="1">
    <source>
        <dbReference type="EMBL" id="OCT88719.1"/>
    </source>
</evidence>
<sequence>MICVSYNNFKLLLGKAPPHPQKKKSYSCLKKKIAEGGALKNNYFGKSTTLFYIKYNVDIPSHHLRISLINQYDRSLIISLRYILKPFWVNVLRVTKYSPGLVTHNNVIFCFRSADRKCYVLTSCCGLLVLVETLQGLLHNPLRILSIAALLF</sequence>
<name>A0A974DB09_XENLA</name>
<evidence type="ECO:0000313" key="2">
    <source>
        <dbReference type="Proteomes" id="UP000694892"/>
    </source>
</evidence>